<dbReference type="AlphaFoldDB" id="A0A0F8ZQ98"/>
<reference evidence="1" key="1">
    <citation type="journal article" date="2015" name="Nature">
        <title>Complex archaea that bridge the gap between prokaryotes and eukaryotes.</title>
        <authorList>
            <person name="Spang A."/>
            <person name="Saw J.H."/>
            <person name="Jorgensen S.L."/>
            <person name="Zaremba-Niedzwiedzka K."/>
            <person name="Martijn J."/>
            <person name="Lind A.E."/>
            <person name="van Eijk R."/>
            <person name="Schleper C."/>
            <person name="Guy L."/>
            <person name="Ettema T.J."/>
        </authorList>
    </citation>
    <scope>NUCLEOTIDE SEQUENCE</scope>
</reference>
<name>A0A0F8ZQ98_9ZZZZ</name>
<accession>A0A0F8ZQ98</accession>
<proteinExistence type="predicted"/>
<organism evidence="1">
    <name type="scientific">marine sediment metagenome</name>
    <dbReference type="NCBI Taxonomy" id="412755"/>
    <lineage>
        <taxon>unclassified sequences</taxon>
        <taxon>metagenomes</taxon>
        <taxon>ecological metagenomes</taxon>
    </lineage>
</organism>
<comment type="caution">
    <text evidence="1">The sequence shown here is derived from an EMBL/GenBank/DDBJ whole genome shotgun (WGS) entry which is preliminary data.</text>
</comment>
<gene>
    <name evidence="1" type="ORF">LCGC14_3007970</name>
</gene>
<feature type="non-terminal residue" evidence="1">
    <location>
        <position position="22"/>
    </location>
</feature>
<evidence type="ECO:0000313" key="1">
    <source>
        <dbReference type="EMBL" id="KKK62071.1"/>
    </source>
</evidence>
<sequence length="22" mass="2592">MSEVELVTIEEWDAPIKQHSLH</sequence>
<protein>
    <submittedName>
        <fullName evidence="1">Uncharacterized protein</fullName>
    </submittedName>
</protein>
<dbReference type="EMBL" id="LAZR01062172">
    <property type="protein sequence ID" value="KKK62071.1"/>
    <property type="molecule type" value="Genomic_DNA"/>
</dbReference>